<keyword evidence="4 5" id="KW-0648">Protein biosynthesis</keyword>
<evidence type="ECO:0000259" key="7">
    <source>
        <dbReference type="Pfam" id="PF02911"/>
    </source>
</evidence>
<dbReference type="InterPro" id="IPR041711">
    <property type="entry name" value="Met-tRNA-FMT_N"/>
</dbReference>
<evidence type="ECO:0000256" key="3">
    <source>
        <dbReference type="ARBA" id="ARBA00022679"/>
    </source>
</evidence>
<accession>A0A449B4Z2</accession>
<feature type="binding site" evidence="5">
    <location>
        <begin position="106"/>
        <end position="109"/>
    </location>
    <ligand>
        <name>(6S)-5,6,7,8-tetrahydrofolate</name>
        <dbReference type="ChEBI" id="CHEBI:57453"/>
    </ligand>
</feature>
<dbReference type="InterPro" id="IPR005794">
    <property type="entry name" value="Fmt"/>
</dbReference>
<dbReference type="CDD" id="cd08646">
    <property type="entry name" value="FMT_core_Met-tRNA-FMT_N"/>
    <property type="match status" value="1"/>
</dbReference>
<dbReference type="NCBIfam" id="TIGR00460">
    <property type="entry name" value="fmt"/>
    <property type="match status" value="1"/>
</dbReference>
<dbReference type="Proteomes" id="UP000290243">
    <property type="component" value="Chromosome"/>
</dbReference>
<evidence type="ECO:0000256" key="1">
    <source>
        <dbReference type="ARBA" id="ARBA00010699"/>
    </source>
</evidence>
<keyword evidence="3 5" id="KW-0808">Transferase</keyword>
<dbReference type="Pfam" id="PF00551">
    <property type="entry name" value="Formyl_trans_N"/>
    <property type="match status" value="1"/>
</dbReference>
<keyword evidence="9" id="KW-1185">Reference proteome</keyword>
<gene>
    <name evidence="8" type="primary">MCYN0480</name>
    <name evidence="5" type="synonym">fmt</name>
    <name evidence="8" type="ORF">NCTC10168_00601</name>
</gene>
<feature type="domain" description="Formyl transferase C-terminal" evidence="7">
    <location>
        <begin position="200"/>
        <end position="264"/>
    </location>
</feature>
<dbReference type="EC" id="2.1.2.9" evidence="2 5"/>
<sequence>MKILLAGTPNFSVPIFEEIIKNFTVVGIVSQPDRPSVRGHSLTPTPTKLLAEKYNIKCFQPEKICDIKNELQELNYDYLITAAFGQFIPDSILSIAKKMNLNIHGSLLPKYRGAAPIQYSLLNNDKLTGISFMEMVKKMDSGDVFATIEYKILENDTATTLFNKLSDLASKNIVKWIKDLDNGILKRHPQNEELVTLSPKLKKEDAFLNKSLTVDKAIGIIRAFEMNPGAYTIIENKRVKIFFATKTPVNNALKLEFADGTLYALEYQFESKKRIKIK</sequence>
<dbReference type="EMBL" id="LR215037">
    <property type="protein sequence ID" value="VEU75673.1"/>
    <property type="molecule type" value="Genomic_DNA"/>
</dbReference>
<dbReference type="SUPFAM" id="SSF53328">
    <property type="entry name" value="Formyltransferase"/>
    <property type="match status" value="1"/>
</dbReference>
<dbReference type="Pfam" id="PF02911">
    <property type="entry name" value="Formyl_trans_C"/>
    <property type="match status" value="1"/>
</dbReference>
<protein>
    <recommendedName>
        <fullName evidence="2 5">Methionyl-tRNA formyltransferase</fullName>
        <ecNumber evidence="2 5">2.1.2.9</ecNumber>
    </recommendedName>
</protein>
<dbReference type="GO" id="GO:0005829">
    <property type="term" value="C:cytosol"/>
    <property type="evidence" value="ECO:0007669"/>
    <property type="project" value="TreeGrafter"/>
</dbReference>
<dbReference type="SUPFAM" id="SSF50486">
    <property type="entry name" value="FMT C-terminal domain-like"/>
    <property type="match status" value="1"/>
</dbReference>
<evidence type="ECO:0000259" key="6">
    <source>
        <dbReference type="Pfam" id="PF00551"/>
    </source>
</evidence>
<dbReference type="HAMAP" id="MF_00182">
    <property type="entry name" value="Formyl_trans"/>
    <property type="match status" value="1"/>
</dbReference>
<dbReference type="InterPro" id="IPR036477">
    <property type="entry name" value="Formyl_transf_N_sf"/>
</dbReference>
<evidence type="ECO:0000256" key="5">
    <source>
        <dbReference type="HAMAP-Rule" id="MF_00182"/>
    </source>
</evidence>
<dbReference type="InterPro" id="IPR005793">
    <property type="entry name" value="Formyl_trans_C"/>
</dbReference>
<organism evidence="8 9">
    <name type="scientific">Mycoplasmopsis maculosa</name>
    <dbReference type="NCBI Taxonomy" id="114885"/>
    <lineage>
        <taxon>Bacteria</taxon>
        <taxon>Bacillati</taxon>
        <taxon>Mycoplasmatota</taxon>
        <taxon>Mycoplasmoidales</taxon>
        <taxon>Metamycoplasmataceae</taxon>
        <taxon>Mycoplasmopsis</taxon>
    </lineage>
</organism>
<comment type="similarity">
    <text evidence="1 5">Belongs to the Fmt family.</text>
</comment>
<dbReference type="AlphaFoldDB" id="A0A449B4Z2"/>
<dbReference type="PANTHER" id="PTHR11138:SF5">
    <property type="entry name" value="METHIONYL-TRNA FORMYLTRANSFERASE, MITOCHONDRIAL"/>
    <property type="match status" value="1"/>
</dbReference>
<dbReference type="InterPro" id="IPR002376">
    <property type="entry name" value="Formyl_transf_N"/>
</dbReference>
<dbReference type="PANTHER" id="PTHR11138">
    <property type="entry name" value="METHIONYL-TRNA FORMYLTRANSFERASE"/>
    <property type="match status" value="1"/>
</dbReference>
<comment type="function">
    <text evidence="5">Attaches a formyl group to the free amino group of methionyl-tRNA(fMet). The formyl group appears to play a dual role in the initiator identity of N-formylmethionyl-tRNA by promoting its recognition by IF2 and preventing the misappropriation of this tRNA by the elongation apparatus.</text>
</comment>
<evidence type="ECO:0000256" key="4">
    <source>
        <dbReference type="ARBA" id="ARBA00022917"/>
    </source>
</evidence>
<evidence type="ECO:0000256" key="2">
    <source>
        <dbReference type="ARBA" id="ARBA00012261"/>
    </source>
</evidence>
<dbReference type="KEGG" id="mmau:NCTC10168_00601"/>
<dbReference type="RefSeq" id="WP_129646974.1">
    <property type="nucleotide sequence ID" value="NZ_LR215037.1"/>
</dbReference>
<dbReference type="OrthoDB" id="9802815at2"/>
<evidence type="ECO:0000313" key="8">
    <source>
        <dbReference type="EMBL" id="VEU75673.1"/>
    </source>
</evidence>
<name>A0A449B4Z2_9BACT</name>
<comment type="catalytic activity">
    <reaction evidence="5">
        <text>L-methionyl-tRNA(fMet) + (6R)-10-formyltetrahydrofolate = N-formyl-L-methionyl-tRNA(fMet) + (6S)-5,6,7,8-tetrahydrofolate + H(+)</text>
        <dbReference type="Rhea" id="RHEA:24380"/>
        <dbReference type="Rhea" id="RHEA-COMP:9952"/>
        <dbReference type="Rhea" id="RHEA-COMP:9953"/>
        <dbReference type="ChEBI" id="CHEBI:15378"/>
        <dbReference type="ChEBI" id="CHEBI:57453"/>
        <dbReference type="ChEBI" id="CHEBI:78530"/>
        <dbReference type="ChEBI" id="CHEBI:78844"/>
        <dbReference type="ChEBI" id="CHEBI:195366"/>
        <dbReference type="EC" id="2.1.2.9"/>
    </reaction>
</comment>
<dbReference type="GO" id="GO:0004479">
    <property type="term" value="F:methionyl-tRNA formyltransferase activity"/>
    <property type="evidence" value="ECO:0007669"/>
    <property type="project" value="UniProtKB-UniRule"/>
</dbReference>
<reference evidence="8 9" key="1">
    <citation type="submission" date="2019-01" db="EMBL/GenBank/DDBJ databases">
        <authorList>
            <consortium name="Pathogen Informatics"/>
        </authorList>
    </citation>
    <scope>NUCLEOTIDE SEQUENCE [LARGE SCALE GENOMIC DNA]</scope>
    <source>
        <strain evidence="8 9">NCTC10168</strain>
    </source>
</reference>
<proteinExistence type="inferred from homology"/>
<evidence type="ECO:0000313" key="9">
    <source>
        <dbReference type="Proteomes" id="UP000290243"/>
    </source>
</evidence>
<feature type="domain" description="Formyl transferase N-terminal" evidence="6">
    <location>
        <begin position="4"/>
        <end position="175"/>
    </location>
</feature>
<dbReference type="InterPro" id="IPR011034">
    <property type="entry name" value="Formyl_transferase-like_C_sf"/>
</dbReference>
<dbReference type="Gene3D" id="3.40.50.12230">
    <property type="match status" value="1"/>
</dbReference>